<accession>A0A370HKU8</accession>
<name>A0A370HKU8_9HYPH</name>
<sequence>MACCWPSKIRTAPPLIRALWLLAAKPEGFPLHAVYRTPEVREPWKGCGRWGRRGETDAAGHAAGRGGGMNNRSVEP</sequence>
<proteinExistence type="predicted"/>
<gene>
    <name evidence="2" type="ORF">DES45_10449</name>
</gene>
<keyword evidence="3" id="KW-1185">Reference proteome</keyword>
<evidence type="ECO:0000256" key="1">
    <source>
        <dbReference type="SAM" id="MobiDB-lite"/>
    </source>
</evidence>
<protein>
    <submittedName>
        <fullName evidence="2">Uncharacterized protein</fullName>
    </submittedName>
</protein>
<comment type="caution">
    <text evidence="2">The sequence shown here is derived from an EMBL/GenBank/DDBJ whole genome shotgun (WGS) entry which is preliminary data.</text>
</comment>
<evidence type="ECO:0000313" key="3">
    <source>
        <dbReference type="Proteomes" id="UP000254925"/>
    </source>
</evidence>
<organism evidence="2 3">
    <name type="scientific">Microvirga subterranea</name>
    <dbReference type="NCBI Taxonomy" id="186651"/>
    <lineage>
        <taxon>Bacteria</taxon>
        <taxon>Pseudomonadati</taxon>
        <taxon>Pseudomonadota</taxon>
        <taxon>Alphaproteobacteria</taxon>
        <taxon>Hyphomicrobiales</taxon>
        <taxon>Methylobacteriaceae</taxon>
        <taxon>Microvirga</taxon>
    </lineage>
</organism>
<evidence type="ECO:0000313" key="2">
    <source>
        <dbReference type="EMBL" id="RDI59138.1"/>
    </source>
</evidence>
<dbReference type="EMBL" id="QQBB01000004">
    <property type="protein sequence ID" value="RDI59138.1"/>
    <property type="molecule type" value="Genomic_DNA"/>
</dbReference>
<feature type="region of interest" description="Disordered" evidence="1">
    <location>
        <begin position="46"/>
        <end position="76"/>
    </location>
</feature>
<dbReference type="Proteomes" id="UP000254925">
    <property type="component" value="Unassembled WGS sequence"/>
</dbReference>
<reference evidence="2 3" key="1">
    <citation type="submission" date="2018-07" db="EMBL/GenBank/DDBJ databases">
        <title>Genomic Encyclopedia of Type Strains, Phase IV (KMG-IV): sequencing the most valuable type-strain genomes for metagenomic binning, comparative biology and taxonomic classification.</title>
        <authorList>
            <person name="Goeker M."/>
        </authorList>
    </citation>
    <scope>NUCLEOTIDE SEQUENCE [LARGE SCALE GENOMIC DNA]</scope>
    <source>
        <strain evidence="2 3">DSM 14364</strain>
    </source>
</reference>
<dbReference type="AlphaFoldDB" id="A0A370HKU8"/>